<evidence type="ECO:0000256" key="10">
    <source>
        <dbReference type="SAM" id="SignalP"/>
    </source>
</evidence>
<dbReference type="EMBL" id="CP134145">
    <property type="protein sequence ID" value="WNC73802.1"/>
    <property type="molecule type" value="Genomic_DNA"/>
</dbReference>
<dbReference type="InterPro" id="IPR012910">
    <property type="entry name" value="Plug_dom"/>
</dbReference>
<comment type="similarity">
    <text evidence="8 9">Belongs to the TonB-dependent receptor family.</text>
</comment>
<evidence type="ECO:0000256" key="7">
    <source>
        <dbReference type="ARBA" id="ARBA00023237"/>
    </source>
</evidence>
<dbReference type="SUPFAM" id="SSF56935">
    <property type="entry name" value="Porins"/>
    <property type="match status" value="1"/>
</dbReference>
<evidence type="ECO:0000256" key="1">
    <source>
        <dbReference type="ARBA" id="ARBA00004571"/>
    </source>
</evidence>
<keyword evidence="6 8" id="KW-0472">Membrane</keyword>
<accession>A0ABY9TYW6</accession>
<dbReference type="InterPro" id="IPR036942">
    <property type="entry name" value="Beta-barrel_TonB_sf"/>
</dbReference>
<dbReference type="Proteomes" id="UP001258994">
    <property type="component" value="Chromosome"/>
</dbReference>
<evidence type="ECO:0000313" key="14">
    <source>
        <dbReference type="Proteomes" id="UP001258994"/>
    </source>
</evidence>
<evidence type="ECO:0000259" key="12">
    <source>
        <dbReference type="Pfam" id="PF07715"/>
    </source>
</evidence>
<evidence type="ECO:0000256" key="4">
    <source>
        <dbReference type="ARBA" id="ARBA00022692"/>
    </source>
</evidence>
<dbReference type="PANTHER" id="PTHR47234">
    <property type="match status" value="1"/>
</dbReference>
<keyword evidence="13" id="KW-0675">Receptor</keyword>
<keyword evidence="10" id="KW-0732">Signal</keyword>
<proteinExistence type="inferred from homology"/>
<keyword evidence="5 9" id="KW-0798">TonB box</keyword>
<feature type="domain" description="TonB-dependent receptor-like beta-barrel" evidence="11">
    <location>
        <begin position="503"/>
        <end position="976"/>
    </location>
</feature>
<evidence type="ECO:0000313" key="13">
    <source>
        <dbReference type="EMBL" id="WNC73802.1"/>
    </source>
</evidence>
<dbReference type="RefSeq" id="WP_348392912.1">
    <property type="nucleotide sequence ID" value="NZ_CP134145.1"/>
</dbReference>
<dbReference type="PROSITE" id="PS52016">
    <property type="entry name" value="TONB_DEPENDENT_REC_3"/>
    <property type="match status" value="1"/>
</dbReference>
<evidence type="ECO:0000256" key="5">
    <source>
        <dbReference type="ARBA" id="ARBA00023077"/>
    </source>
</evidence>
<protein>
    <submittedName>
        <fullName evidence="13">TonB-dependent receptor</fullName>
    </submittedName>
</protein>
<name>A0ABY9TYW6_9GAMM</name>
<keyword evidence="14" id="KW-1185">Reference proteome</keyword>
<evidence type="ECO:0000256" key="8">
    <source>
        <dbReference type="PROSITE-ProRule" id="PRU01360"/>
    </source>
</evidence>
<keyword evidence="4 8" id="KW-0812">Transmembrane</keyword>
<reference evidence="14" key="1">
    <citation type="submission" date="2023-09" db="EMBL/GenBank/DDBJ databases">
        <authorList>
            <person name="Li S."/>
            <person name="Li X."/>
            <person name="Zhang C."/>
            <person name="Zhao Z."/>
        </authorList>
    </citation>
    <scope>NUCLEOTIDE SEQUENCE [LARGE SCALE GENOMIC DNA]</scope>
    <source>
        <strain evidence="14">SQ149</strain>
    </source>
</reference>
<dbReference type="InterPro" id="IPR037066">
    <property type="entry name" value="Plug_dom_sf"/>
</dbReference>
<gene>
    <name evidence="13" type="ORF">RGQ13_07385</name>
</gene>
<sequence>MKKLSFITVSIRTGLVIGMVGSASIYAAQQPLAAIEVTAVKTNTTAQLDNTNQDEADTADEQEIERVEVTGSRIKAVDLEGVSPVVVINAEELAAKGFSTAFDALKDLTQNTGVTQGAESAAMGGFTPNAQTVSLRGLGNNQTLVLVNGRRMADYPSPYNGASNFVNLSGIPMAAIARIEVVTAGASAVYGSDAVAGVMNIITKKDVEDTTLSVKAGTTTEGGGDEARIQLVTGFSGDRFSLTTAIEYQHQQPIYSADRSFMDSVDDGPAGHQYLDRGIVVVDEMVRLGFYQDDEDTEDINEGRTLYRDPGEQNCTNSASGYEYSQRVIDEGTDDEYDYGFYCGVDLSGTRSIRNERDTVSAYVSGIYELTDDTELFADVMYTQQDAFIRSGFHYINSPIIEYRPNGDGNMAALADDDSKYEGAEFYDYHTEQRLFAEHELGFRDSEVEDTSLMMNVGVKGLLFDQYDWDITFSRSENENSQSSSQMKEELVRNLFLGDVGEFWAVDYSDGKGSVGIFDPITANTREQLIGRQLTTADSYSNSVTAVISGEAFELPAGDAYFALVAEWNKQGYDINLDDRMLNDSGMGWWNLTGTEGGGDRSRYAVGVELEAPLMAAMSLKLAGRYDQYDDDTSEVGGRFSPQLGLTYQPLDNVLLRASWSKSFRAPDMHRVFASDGGYYTVAVDLSACEDQYYQAERDENGDFPDDLEAFDPQQARCPTQSVKGNSKGSKTLKEEEGTNYGLGVVWDISDNLNMSFDWYTIELEQVVVGESVSSILQTEYYCKDRSNADPENPDYPFPVTERPDIVPGSAQCIENDAKISRSDSGFAGEQIDAVATSHLNAAKQTTEGVDAKIRYFTSTDFGDWTMQLAWTHTLDTSSQFDQESEEIHSRDLWWNFDARSTMNGHITWMQEELALTLSGRRVGSIPIWNQPEEFSDEDSYHFEQVQRLDPYYTFNFTAAYRVTEGLSMTAQVVNIFNPRPPKDESHTAWPYYNGGIYGGASIGRTVSAEIIYVF</sequence>
<keyword evidence="3 8" id="KW-1134">Transmembrane beta strand</keyword>
<dbReference type="InterPro" id="IPR039426">
    <property type="entry name" value="TonB-dep_rcpt-like"/>
</dbReference>
<dbReference type="Gene3D" id="2.40.170.20">
    <property type="entry name" value="TonB-dependent receptor, beta-barrel domain"/>
    <property type="match status" value="1"/>
</dbReference>
<evidence type="ECO:0000256" key="2">
    <source>
        <dbReference type="ARBA" id="ARBA00022448"/>
    </source>
</evidence>
<feature type="domain" description="TonB-dependent receptor plug" evidence="12">
    <location>
        <begin position="83"/>
        <end position="198"/>
    </location>
</feature>
<evidence type="ECO:0000259" key="11">
    <source>
        <dbReference type="Pfam" id="PF00593"/>
    </source>
</evidence>
<organism evidence="13 14">
    <name type="scientific">Thalassotalea psychrophila</name>
    <dbReference type="NCBI Taxonomy" id="3065647"/>
    <lineage>
        <taxon>Bacteria</taxon>
        <taxon>Pseudomonadati</taxon>
        <taxon>Pseudomonadota</taxon>
        <taxon>Gammaproteobacteria</taxon>
        <taxon>Alteromonadales</taxon>
        <taxon>Colwelliaceae</taxon>
        <taxon>Thalassotalea</taxon>
    </lineage>
</organism>
<comment type="subcellular location">
    <subcellularLocation>
        <location evidence="1 8">Cell outer membrane</location>
        <topology evidence="1 8">Multi-pass membrane protein</topology>
    </subcellularLocation>
</comment>
<dbReference type="PANTHER" id="PTHR47234:SF1">
    <property type="entry name" value="TONB-DEPENDENT RECEPTOR"/>
    <property type="match status" value="1"/>
</dbReference>
<evidence type="ECO:0000256" key="3">
    <source>
        <dbReference type="ARBA" id="ARBA00022452"/>
    </source>
</evidence>
<evidence type="ECO:0000256" key="9">
    <source>
        <dbReference type="RuleBase" id="RU003357"/>
    </source>
</evidence>
<feature type="signal peptide" evidence="10">
    <location>
        <begin position="1"/>
        <end position="27"/>
    </location>
</feature>
<evidence type="ECO:0000256" key="6">
    <source>
        <dbReference type="ARBA" id="ARBA00023136"/>
    </source>
</evidence>
<dbReference type="Pfam" id="PF07715">
    <property type="entry name" value="Plug"/>
    <property type="match status" value="1"/>
</dbReference>
<dbReference type="Gene3D" id="2.170.130.10">
    <property type="entry name" value="TonB-dependent receptor, plug domain"/>
    <property type="match status" value="1"/>
</dbReference>
<dbReference type="InterPro" id="IPR000531">
    <property type="entry name" value="Beta-barrel_TonB"/>
</dbReference>
<keyword evidence="2 8" id="KW-0813">Transport</keyword>
<feature type="chain" id="PRO_5047470903" evidence="10">
    <location>
        <begin position="28"/>
        <end position="1015"/>
    </location>
</feature>
<keyword evidence="7 8" id="KW-0998">Cell outer membrane</keyword>
<dbReference type="Pfam" id="PF00593">
    <property type="entry name" value="TonB_dep_Rec_b-barrel"/>
    <property type="match status" value="1"/>
</dbReference>